<dbReference type="InterPro" id="IPR036890">
    <property type="entry name" value="HATPase_C_sf"/>
</dbReference>
<keyword evidence="13" id="KW-0472">Membrane</keyword>
<evidence type="ECO:0000256" key="8">
    <source>
        <dbReference type="ARBA" id="ARBA00022741"/>
    </source>
</evidence>
<feature type="region of interest" description="Disordered" evidence="16">
    <location>
        <begin position="580"/>
        <end position="606"/>
    </location>
</feature>
<dbReference type="Pfam" id="PF02518">
    <property type="entry name" value="HATPase_c"/>
    <property type="match status" value="1"/>
</dbReference>
<dbReference type="Pfam" id="PF12860">
    <property type="entry name" value="PAS_7"/>
    <property type="match status" value="1"/>
</dbReference>
<evidence type="ECO:0000256" key="1">
    <source>
        <dbReference type="ARBA" id="ARBA00000085"/>
    </source>
</evidence>
<dbReference type="CDD" id="cd16922">
    <property type="entry name" value="HATPase_EvgS-ArcB-TorS-like"/>
    <property type="match status" value="1"/>
</dbReference>
<keyword evidence="6" id="KW-0808">Transferase</keyword>
<dbReference type="Gene3D" id="3.30.450.20">
    <property type="entry name" value="PAS domain"/>
    <property type="match status" value="1"/>
</dbReference>
<feature type="coiled-coil region" evidence="15">
    <location>
        <begin position="7"/>
        <end position="80"/>
    </location>
</feature>
<dbReference type="SUPFAM" id="SSF47384">
    <property type="entry name" value="Homodimeric domain of signal transducing histidine kinase"/>
    <property type="match status" value="1"/>
</dbReference>
<dbReference type="FunFam" id="3.30.565.10:FF:000010">
    <property type="entry name" value="Sensor histidine kinase RcsC"/>
    <property type="match status" value="1"/>
</dbReference>
<dbReference type="InterPro" id="IPR005467">
    <property type="entry name" value="His_kinase_dom"/>
</dbReference>
<keyword evidence="5 14" id="KW-0597">Phosphoprotein</keyword>
<evidence type="ECO:0000256" key="12">
    <source>
        <dbReference type="ARBA" id="ARBA00023012"/>
    </source>
</evidence>
<evidence type="ECO:0000256" key="13">
    <source>
        <dbReference type="ARBA" id="ARBA00023136"/>
    </source>
</evidence>
<dbReference type="Proteomes" id="UP000483078">
    <property type="component" value="Unassembled WGS sequence"/>
</dbReference>
<evidence type="ECO:0000256" key="14">
    <source>
        <dbReference type="PROSITE-ProRule" id="PRU00169"/>
    </source>
</evidence>
<feature type="coiled-coil region" evidence="15">
    <location>
        <begin position="195"/>
        <end position="222"/>
    </location>
</feature>
<evidence type="ECO:0000256" key="4">
    <source>
        <dbReference type="ARBA" id="ARBA00022475"/>
    </source>
</evidence>
<keyword evidence="8" id="KW-0547">Nucleotide-binding</keyword>
<keyword evidence="7" id="KW-0812">Transmembrane</keyword>
<dbReference type="SUPFAM" id="SSF55874">
    <property type="entry name" value="ATPase domain of HSP90 chaperone/DNA topoisomerase II/histidine kinase"/>
    <property type="match status" value="1"/>
</dbReference>
<keyword evidence="11" id="KW-1133">Transmembrane helix</keyword>
<sequence>MSLANKLAEERRARLAAERLLELKQAELFAANRKLGLHARALSEEITQTRAQVQTVQDENQRVKSDLSAAQEQVQIVERRLWQSIQTIRDGFAIFDGNDVMITANRAYLVIFDGLEEVQPGISYARLLQLLTEEGIVDTDFRSPAAWRDMMLNRWQSPHPDPVVIRLWNDEYIKLIDQRGAGGDAVTLGLNITETVRHEQALKEAQERAEAANRAKSAFLANMSHEIRTPMNGVVGMAELMSETNLTEEQELYVDTIRNSGEALLVIINDVLDYSKIEADKLTLQPEAFDLERCIHEVVMLTAPAARDKGLELLIDYDMFLPTMLIGDAGRIRQVLTNLIGNAVKFTPSGHILVRVVGLQSNGGGDTDIHITIEDTGIGIPGDKIDHVFGEFNQVEDDRNRQFEGTGLGLSISRRLIEMMGGQIWVDSQEGAGSAFGIRLTLPAATPDEGDAPPDLRGILKHVLVCDPLPINRQVLTRQVESLGLRVTSTTTAKEAQHAMDDTVDLVLCDHTPPGLDGKALARALAAGPGAPNVVVLSADPADADADGSPSAAPIVARKPMARQALFRLLLEMASRIGPAHTPRPEAATEVAKEPAAPPPAVQTSRRSMRVLAAEDNRTNQLVLSKMVKSLDIELRFAENGEAAVEQFQSFAPDMIFMDISMPRMDGKQATAAIRRIEAKTGGHVPIVALTAHAVEGDRDAILAAGLDVYLTKPLKKGAIVDAIVAHAPDDAAPPLAAPAKA</sequence>
<dbReference type="PRINTS" id="PR00344">
    <property type="entry name" value="BCTRLSENSOR"/>
</dbReference>
<feature type="domain" description="Response regulatory" evidence="18">
    <location>
        <begin position="610"/>
        <end position="728"/>
    </location>
</feature>
<comment type="caution">
    <text evidence="19">The sequence shown here is derived from an EMBL/GenBank/DDBJ whole genome shotgun (WGS) entry which is preliminary data.</text>
</comment>
<feature type="domain" description="Histidine kinase" evidence="17">
    <location>
        <begin position="222"/>
        <end position="444"/>
    </location>
</feature>
<dbReference type="InterPro" id="IPR004358">
    <property type="entry name" value="Sig_transdc_His_kin-like_C"/>
</dbReference>
<evidence type="ECO:0000256" key="11">
    <source>
        <dbReference type="ARBA" id="ARBA00022989"/>
    </source>
</evidence>
<evidence type="ECO:0000256" key="7">
    <source>
        <dbReference type="ARBA" id="ARBA00022692"/>
    </source>
</evidence>
<dbReference type="Gene3D" id="3.30.565.10">
    <property type="entry name" value="Histidine kinase-like ATPase, C-terminal domain"/>
    <property type="match status" value="1"/>
</dbReference>
<dbReference type="InterPro" id="IPR036097">
    <property type="entry name" value="HisK_dim/P_sf"/>
</dbReference>
<keyword evidence="12" id="KW-0902">Two-component regulatory system</keyword>
<feature type="modified residue" description="4-aspartylphosphate" evidence="14">
    <location>
        <position position="510"/>
    </location>
</feature>
<evidence type="ECO:0000256" key="16">
    <source>
        <dbReference type="SAM" id="MobiDB-lite"/>
    </source>
</evidence>
<evidence type="ECO:0000256" key="15">
    <source>
        <dbReference type="SAM" id="Coils"/>
    </source>
</evidence>
<dbReference type="EC" id="2.7.13.3" evidence="3"/>
<evidence type="ECO:0000313" key="19">
    <source>
        <dbReference type="EMBL" id="MTJ03061.1"/>
    </source>
</evidence>
<evidence type="ECO:0000256" key="2">
    <source>
        <dbReference type="ARBA" id="ARBA00004651"/>
    </source>
</evidence>
<protein>
    <recommendedName>
        <fullName evidence="3">histidine kinase</fullName>
        <ecNumber evidence="3">2.7.13.3</ecNumber>
    </recommendedName>
</protein>
<dbReference type="PANTHER" id="PTHR45339:SF5">
    <property type="entry name" value="HISTIDINE KINASE"/>
    <property type="match status" value="1"/>
</dbReference>
<dbReference type="PANTHER" id="PTHR45339">
    <property type="entry name" value="HYBRID SIGNAL TRANSDUCTION HISTIDINE KINASE J"/>
    <property type="match status" value="1"/>
</dbReference>
<organism evidence="19 20">
    <name type="scientific">Sediminimonas qiaohouensis</name>
    <dbReference type="NCBI Taxonomy" id="552061"/>
    <lineage>
        <taxon>Bacteria</taxon>
        <taxon>Pseudomonadati</taxon>
        <taxon>Pseudomonadota</taxon>
        <taxon>Alphaproteobacteria</taxon>
        <taxon>Rhodobacterales</taxon>
        <taxon>Roseobacteraceae</taxon>
        <taxon>Sediminimonas</taxon>
    </lineage>
</organism>
<dbReference type="GO" id="GO:0005524">
    <property type="term" value="F:ATP binding"/>
    <property type="evidence" value="ECO:0007669"/>
    <property type="project" value="UniProtKB-KW"/>
</dbReference>
<dbReference type="SMART" id="SM00448">
    <property type="entry name" value="REC"/>
    <property type="match status" value="2"/>
</dbReference>
<evidence type="ECO:0000313" key="20">
    <source>
        <dbReference type="Proteomes" id="UP000483078"/>
    </source>
</evidence>
<evidence type="ECO:0000256" key="3">
    <source>
        <dbReference type="ARBA" id="ARBA00012438"/>
    </source>
</evidence>
<dbReference type="GO" id="GO:0005886">
    <property type="term" value="C:plasma membrane"/>
    <property type="evidence" value="ECO:0007669"/>
    <property type="project" value="UniProtKB-SubCell"/>
</dbReference>
<comment type="catalytic activity">
    <reaction evidence="1">
        <text>ATP + protein L-histidine = ADP + protein N-phospho-L-histidine.</text>
        <dbReference type="EC" id="2.7.13.3"/>
    </reaction>
</comment>
<dbReference type="SMART" id="SM00388">
    <property type="entry name" value="HisKA"/>
    <property type="match status" value="1"/>
</dbReference>
<dbReference type="Pfam" id="PF00512">
    <property type="entry name" value="HisKA"/>
    <property type="match status" value="1"/>
</dbReference>
<dbReference type="GO" id="GO:0000155">
    <property type="term" value="F:phosphorelay sensor kinase activity"/>
    <property type="evidence" value="ECO:0007669"/>
    <property type="project" value="InterPro"/>
</dbReference>
<keyword evidence="9" id="KW-0418">Kinase</keyword>
<accession>A0A7C9M6I3</accession>
<feature type="modified residue" description="4-aspartylphosphate" evidence="14">
    <location>
        <position position="659"/>
    </location>
</feature>
<dbReference type="Gene3D" id="3.40.50.2300">
    <property type="match status" value="2"/>
</dbReference>
<dbReference type="SMART" id="SM00387">
    <property type="entry name" value="HATPase_c"/>
    <property type="match status" value="1"/>
</dbReference>
<evidence type="ECO:0000259" key="17">
    <source>
        <dbReference type="PROSITE" id="PS50109"/>
    </source>
</evidence>
<dbReference type="AlphaFoldDB" id="A0A7C9M6I3"/>
<dbReference type="EMBL" id="VENJ01000001">
    <property type="protein sequence ID" value="MTJ03061.1"/>
    <property type="molecule type" value="Genomic_DNA"/>
</dbReference>
<evidence type="ECO:0000256" key="5">
    <source>
        <dbReference type="ARBA" id="ARBA00022553"/>
    </source>
</evidence>
<dbReference type="InterPro" id="IPR011006">
    <property type="entry name" value="CheY-like_superfamily"/>
</dbReference>
<keyword evidence="10" id="KW-0067">ATP-binding</keyword>
<dbReference type="SUPFAM" id="SSF52172">
    <property type="entry name" value="CheY-like"/>
    <property type="match status" value="2"/>
</dbReference>
<dbReference type="RefSeq" id="WP_273247495.1">
    <property type="nucleotide sequence ID" value="NZ_VENJ01000001.1"/>
</dbReference>
<keyword evidence="4" id="KW-1003">Cell membrane</keyword>
<dbReference type="CDD" id="cd00082">
    <property type="entry name" value="HisKA"/>
    <property type="match status" value="1"/>
</dbReference>
<dbReference type="CDD" id="cd17546">
    <property type="entry name" value="REC_hyHK_CKI1_RcsC-like"/>
    <property type="match status" value="1"/>
</dbReference>
<name>A0A7C9M6I3_9RHOB</name>
<reference evidence="19 20" key="1">
    <citation type="submission" date="2019-06" db="EMBL/GenBank/DDBJ databases">
        <title>Enrichment of Autotrophic Halophilic Microorganisms from Red Sea Brine Pool Using Microbial Electrosynthesis System.</title>
        <authorList>
            <person name="Alqahtani M.F."/>
            <person name="Bajracharya S."/>
            <person name="Katuri K.P."/>
            <person name="Ali M."/>
            <person name="Saikaly P.E."/>
        </authorList>
    </citation>
    <scope>NUCLEOTIDE SEQUENCE [LARGE SCALE GENOMIC DNA]</scope>
    <source>
        <strain evidence="19">MES6</strain>
    </source>
</reference>
<evidence type="ECO:0000256" key="6">
    <source>
        <dbReference type="ARBA" id="ARBA00022679"/>
    </source>
</evidence>
<comment type="subcellular location">
    <subcellularLocation>
        <location evidence="2">Cell membrane</location>
        <topology evidence="2">Multi-pass membrane protein</topology>
    </subcellularLocation>
</comment>
<dbReference type="FunFam" id="1.10.287.130:FF:000003">
    <property type="entry name" value="Histidine kinase"/>
    <property type="match status" value="1"/>
</dbReference>
<dbReference type="PROSITE" id="PS50109">
    <property type="entry name" value="HIS_KIN"/>
    <property type="match status" value="1"/>
</dbReference>
<keyword evidence="15" id="KW-0175">Coiled coil</keyword>
<feature type="domain" description="Response regulatory" evidence="18">
    <location>
        <begin position="462"/>
        <end position="574"/>
    </location>
</feature>
<dbReference type="CDD" id="cd00156">
    <property type="entry name" value="REC"/>
    <property type="match status" value="1"/>
</dbReference>
<evidence type="ECO:0000259" key="18">
    <source>
        <dbReference type="PROSITE" id="PS50110"/>
    </source>
</evidence>
<proteinExistence type="predicted"/>
<evidence type="ECO:0000256" key="10">
    <source>
        <dbReference type="ARBA" id="ARBA00022840"/>
    </source>
</evidence>
<dbReference type="Gene3D" id="1.10.287.130">
    <property type="match status" value="1"/>
</dbReference>
<dbReference type="Pfam" id="PF00072">
    <property type="entry name" value="Response_reg"/>
    <property type="match status" value="2"/>
</dbReference>
<dbReference type="PROSITE" id="PS50110">
    <property type="entry name" value="RESPONSE_REGULATORY"/>
    <property type="match status" value="2"/>
</dbReference>
<gene>
    <name evidence="19" type="ORF">FH759_00020</name>
</gene>
<dbReference type="InterPro" id="IPR003661">
    <property type="entry name" value="HisK_dim/P_dom"/>
</dbReference>
<evidence type="ECO:0000256" key="9">
    <source>
        <dbReference type="ARBA" id="ARBA00022777"/>
    </source>
</evidence>
<dbReference type="InterPro" id="IPR003594">
    <property type="entry name" value="HATPase_dom"/>
</dbReference>
<dbReference type="InterPro" id="IPR001789">
    <property type="entry name" value="Sig_transdc_resp-reg_receiver"/>
</dbReference>